<dbReference type="KEGG" id="ahel:Q31a_16590"/>
<proteinExistence type="predicted"/>
<dbReference type="EMBL" id="CP036298">
    <property type="protein sequence ID" value="QDV23361.1"/>
    <property type="molecule type" value="Genomic_DNA"/>
</dbReference>
<dbReference type="AlphaFoldDB" id="A0A518G439"/>
<keyword evidence="2" id="KW-1185">Reference proteome</keyword>
<dbReference type="Proteomes" id="UP000318017">
    <property type="component" value="Chromosome"/>
</dbReference>
<name>A0A518G439_9BACT</name>
<protein>
    <submittedName>
        <fullName evidence="1">Uncharacterized protein</fullName>
    </submittedName>
</protein>
<evidence type="ECO:0000313" key="2">
    <source>
        <dbReference type="Proteomes" id="UP000318017"/>
    </source>
</evidence>
<gene>
    <name evidence="1" type="ORF">Q31a_16590</name>
</gene>
<reference evidence="1 2" key="1">
    <citation type="submission" date="2019-02" db="EMBL/GenBank/DDBJ databases">
        <title>Deep-cultivation of Planctomycetes and their phenomic and genomic characterization uncovers novel biology.</title>
        <authorList>
            <person name="Wiegand S."/>
            <person name="Jogler M."/>
            <person name="Boedeker C."/>
            <person name="Pinto D."/>
            <person name="Vollmers J."/>
            <person name="Rivas-Marin E."/>
            <person name="Kohn T."/>
            <person name="Peeters S.H."/>
            <person name="Heuer A."/>
            <person name="Rast P."/>
            <person name="Oberbeckmann S."/>
            <person name="Bunk B."/>
            <person name="Jeske O."/>
            <person name="Meyerdierks A."/>
            <person name="Storesund J.E."/>
            <person name="Kallscheuer N."/>
            <person name="Luecker S."/>
            <person name="Lage O.M."/>
            <person name="Pohl T."/>
            <person name="Merkel B.J."/>
            <person name="Hornburger P."/>
            <person name="Mueller R.-W."/>
            <person name="Bruemmer F."/>
            <person name="Labrenz M."/>
            <person name="Spormann A.M."/>
            <person name="Op den Camp H."/>
            <person name="Overmann J."/>
            <person name="Amann R."/>
            <person name="Jetten M.S.M."/>
            <person name="Mascher T."/>
            <person name="Medema M.H."/>
            <person name="Devos D.P."/>
            <person name="Kaster A.-K."/>
            <person name="Ovreas L."/>
            <person name="Rohde M."/>
            <person name="Galperin M.Y."/>
            <person name="Jogler C."/>
        </authorList>
    </citation>
    <scope>NUCLEOTIDE SEQUENCE [LARGE SCALE GENOMIC DNA]</scope>
    <source>
        <strain evidence="1 2">Q31a</strain>
    </source>
</reference>
<accession>A0A518G439</accession>
<sequence length="258" mass="28535">MDEPQTAGGRDRSRDLVCVGQRISHSYLGMLETGSSGSPPRVVSTVALSEIEAEPAPDTAPVTVLGQQGNRCVVRLTPSLRTRTCFIRGLSVAHKSQRQLALPSTALRVLHTLQGHLGHAPRAWRFSLFGEFPVRCSFHYQARLSLSLPRTKKSMDSTRGTDRNKASTMSANVTMLFVGASSTAASAMLVDRRRHWRRCSSRFSTRTCLSASHAFRPREELLSCSGWNVVYPFNNSTYFDPTVSSGRAGKTMLDQRLY</sequence>
<evidence type="ECO:0000313" key="1">
    <source>
        <dbReference type="EMBL" id="QDV23361.1"/>
    </source>
</evidence>
<organism evidence="1 2">
    <name type="scientific">Aureliella helgolandensis</name>
    <dbReference type="NCBI Taxonomy" id="2527968"/>
    <lineage>
        <taxon>Bacteria</taxon>
        <taxon>Pseudomonadati</taxon>
        <taxon>Planctomycetota</taxon>
        <taxon>Planctomycetia</taxon>
        <taxon>Pirellulales</taxon>
        <taxon>Pirellulaceae</taxon>
        <taxon>Aureliella</taxon>
    </lineage>
</organism>